<protein>
    <submittedName>
        <fullName evidence="2">Uncharacterized protein</fullName>
    </submittedName>
</protein>
<comment type="caution">
    <text evidence="2">The sequence shown here is derived from an EMBL/GenBank/DDBJ whole genome shotgun (WGS) entry which is preliminary data.</text>
</comment>
<keyword evidence="3" id="KW-1185">Reference proteome</keyword>
<evidence type="ECO:0000313" key="3">
    <source>
        <dbReference type="Proteomes" id="UP000703269"/>
    </source>
</evidence>
<dbReference type="EMBL" id="BPQB01000013">
    <property type="protein sequence ID" value="GJE89663.1"/>
    <property type="molecule type" value="Genomic_DNA"/>
</dbReference>
<proteinExistence type="predicted"/>
<sequence>MSSPLERRKSLPLPENLPAHPPAQKVAGRRMSMSSRPKPHAAHIEQKPAADTAQNDTGPDDYPRPAAPGEQPAHEHHQHEEEQPKRERSHGMSDHERRLKEAQHKRAEASKLPRGMSTGSKTGGVKISQPVSRALGV</sequence>
<feature type="compositionally biased region" description="Basic and acidic residues" evidence="1">
    <location>
        <begin position="72"/>
        <end position="111"/>
    </location>
</feature>
<reference evidence="2 3" key="1">
    <citation type="submission" date="2021-08" db="EMBL/GenBank/DDBJ databases">
        <title>Draft Genome Sequence of Phanerochaete sordida strain YK-624.</title>
        <authorList>
            <person name="Mori T."/>
            <person name="Dohra H."/>
            <person name="Suzuki T."/>
            <person name="Kawagishi H."/>
            <person name="Hirai H."/>
        </authorList>
    </citation>
    <scope>NUCLEOTIDE SEQUENCE [LARGE SCALE GENOMIC DNA]</scope>
    <source>
        <strain evidence="2 3">YK-624</strain>
    </source>
</reference>
<accession>A0A9P3G7D4</accession>
<gene>
    <name evidence="2" type="ORF">PsYK624_057690</name>
</gene>
<dbReference type="Proteomes" id="UP000703269">
    <property type="component" value="Unassembled WGS sequence"/>
</dbReference>
<evidence type="ECO:0000313" key="2">
    <source>
        <dbReference type="EMBL" id="GJE89663.1"/>
    </source>
</evidence>
<dbReference type="OrthoDB" id="3228420at2759"/>
<name>A0A9P3G7D4_9APHY</name>
<dbReference type="AlphaFoldDB" id="A0A9P3G7D4"/>
<feature type="region of interest" description="Disordered" evidence="1">
    <location>
        <begin position="1"/>
        <end position="137"/>
    </location>
</feature>
<evidence type="ECO:0000256" key="1">
    <source>
        <dbReference type="SAM" id="MobiDB-lite"/>
    </source>
</evidence>
<organism evidence="2 3">
    <name type="scientific">Phanerochaete sordida</name>
    <dbReference type="NCBI Taxonomy" id="48140"/>
    <lineage>
        <taxon>Eukaryota</taxon>
        <taxon>Fungi</taxon>
        <taxon>Dikarya</taxon>
        <taxon>Basidiomycota</taxon>
        <taxon>Agaricomycotina</taxon>
        <taxon>Agaricomycetes</taxon>
        <taxon>Polyporales</taxon>
        <taxon>Phanerochaetaceae</taxon>
        <taxon>Phanerochaete</taxon>
    </lineage>
</organism>